<proteinExistence type="inferred from homology"/>
<dbReference type="Pfam" id="PF14659">
    <property type="entry name" value="Phage_int_SAM_3"/>
    <property type="match status" value="1"/>
</dbReference>
<evidence type="ECO:0000256" key="1">
    <source>
        <dbReference type="ARBA" id="ARBA00003283"/>
    </source>
</evidence>
<dbReference type="RefSeq" id="WP_103896647.1">
    <property type="nucleotide sequence ID" value="NZ_FNUK01000029.1"/>
</dbReference>
<dbReference type="InterPro" id="IPR002104">
    <property type="entry name" value="Integrase_catalytic"/>
</dbReference>
<dbReference type="InterPro" id="IPR050090">
    <property type="entry name" value="Tyrosine_recombinase_XerCD"/>
</dbReference>
<feature type="domain" description="Tyr recombinase" evidence="7">
    <location>
        <begin position="173"/>
        <end position="379"/>
    </location>
</feature>
<dbReference type="InterPro" id="IPR010998">
    <property type="entry name" value="Integrase_recombinase_N"/>
</dbReference>
<comment type="similarity">
    <text evidence="2">Belongs to the 'phage' integrase family.</text>
</comment>
<dbReference type="CDD" id="cd01189">
    <property type="entry name" value="INT_ICEBs1_C_like"/>
    <property type="match status" value="1"/>
</dbReference>
<evidence type="ECO:0000259" key="8">
    <source>
        <dbReference type="PROSITE" id="PS51900"/>
    </source>
</evidence>
<organism evidence="9 10">
    <name type="scientific">Caloramator fervidus</name>
    <dbReference type="NCBI Taxonomy" id="29344"/>
    <lineage>
        <taxon>Bacteria</taxon>
        <taxon>Bacillati</taxon>
        <taxon>Bacillota</taxon>
        <taxon>Clostridia</taxon>
        <taxon>Eubacteriales</taxon>
        <taxon>Clostridiaceae</taxon>
        <taxon>Caloramator</taxon>
    </lineage>
</organism>
<evidence type="ECO:0000256" key="4">
    <source>
        <dbReference type="ARBA" id="ARBA00023125"/>
    </source>
</evidence>
<accession>A0A1H5XER1</accession>
<keyword evidence="4 6" id="KW-0238">DNA-binding</keyword>
<evidence type="ECO:0000256" key="3">
    <source>
        <dbReference type="ARBA" id="ARBA00022908"/>
    </source>
</evidence>
<reference evidence="10" key="1">
    <citation type="submission" date="2016-10" db="EMBL/GenBank/DDBJ databases">
        <authorList>
            <person name="Varghese N."/>
            <person name="Submissions S."/>
        </authorList>
    </citation>
    <scope>NUCLEOTIDE SEQUENCE [LARGE SCALE GENOMIC DNA]</scope>
    <source>
        <strain evidence="10">DSM 5463</strain>
    </source>
</reference>
<comment type="function">
    <text evidence="1">Site-specific tyrosine recombinase, which acts by catalyzing the cutting and rejoining of the recombining DNA molecules.</text>
</comment>
<evidence type="ECO:0000259" key="7">
    <source>
        <dbReference type="PROSITE" id="PS51898"/>
    </source>
</evidence>
<keyword evidence="10" id="KW-1185">Reference proteome</keyword>
<keyword evidence="5" id="KW-0233">DNA recombination</keyword>
<dbReference type="Gene3D" id="1.10.443.10">
    <property type="entry name" value="Intergrase catalytic core"/>
    <property type="match status" value="1"/>
</dbReference>
<dbReference type="InterPro" id="IPR011010">
    <property type="entry name" value="DNA_brk_join_enz"/>
</dbReference>
<dbReference type="InterPro" id="IPR013762">
    <property type="entry name" value="Integrase-like_cat_sf"/>
</dbReference>
<keyword evidence="3" id="KW-0229">DNA integration</keyword>
<dbReference type="GO" id="GO:0003677">
    <property type="term" value="F:DNA binding"/>
    <property type="evidence" value="ECO:0007669"/>
    <property type="project" value="UniProtKB-UniRule"/>
</dbReference>
<evidence type="ECO:0000313" key="9">
    <source>
        <dbReference type="EMBL" id="SEG10133.1"/>
    </source>
</evidence>
<sequence>MPKKRGNNEGTIYKRPNGTWCGQITLGRKEDGKLKRLTFYGKTRQEVADKINKAINSYNAGVLVEPSQLTLGSWLNTWLFEYKKSSLRPSTLQSYEYLIRYHISPALGHYKLKELRPEHIQLFYNEKLKEGLSPRTVKYIHTLLHGALKQAVKNNIVARNVTEATILPKQSKKEIRVLSLEEQQRFLQALEGERLKAAFIIALATGLRQGELLALTWDNVDLKEGTIKVKRSLKRVKNFDPSIKKNTILIFQEPKTSSGIRIIPLPPAAIEELKEHRKKQLEEKLKAGEVYEDNNLVFATELGKPIDPKNLDRKFKAIIKKANIDDINFHALRHTYATRLLEANEHPKVVQEILGHKDITTTLNIYSHVLPEVKKAAAMKINHLFEVDNKNKKSN</sequence>
<evidence type="ECO:0000256" key="6">
    <source>
        <dbReference type="PROSITE-ProRule" id="PRU01248"/>
    </source>
</evidence>
<dbReference type="PANTHER" id="PTHR30349">
    <property type="entry name" value="PHAGE INTEGRASE-RELATED"/>
    <property type="match status" value="1"/>
</dbReference>
<evidence type="ECO:0000256" key="2">
    <source>
        <dbReference type="ARBA" id="ARBA00008857"/>
    </source>
</evidence>
<dbReference type="AlphaFoldDB" id="A0A1H5XER1"/>
<evidence type="ECO:0000313" key="10">
    <source>
        <dbReference type="Proteomes" id="UP000242850"/>
    </source>
</evidence>
<dbReference type="Proteomes" id="UP000242850">
    <property type="component" value="Unassembled WGS sequence"/>
</dbReference>
<feature type="domain" description="Core-binding (CB)" evidence="8">
    <location>
        <begin position="69"/>
        <end position="152"/>
    </location>
</feature>
<protein>
    <submittedName>
        <fullName evidence="9">Site-specific recombinase XerD</fullName>
    </submittedName>
</protein>
<dbReference type="EMBL" id="FNUK01000029">
    <property type="protein sequence ID" value="SEG10133.1"/>
    <property type="molecule type" value="Genomic_DNA"/>
</dbReference>
<dbReference type="OrthoDB" id="9785687at2"/>
<dbReference type="Gene3D" id="1.10.150.130">
    <property type="match status" value="1"/>
</dbReference>
<dbReference type="PROSITE" id="PS51900">
    <property type="entry name" value="CB"/>
    <property type="match status" value="1"/>
</dbReference>
<dbReference type="SUPFAM" id="SSF56349">
    <property type="entry name" value="DNA breaking-rejoining enzymes"/>
    <property type="match status" value="1"/>
</dbReference>
<dbReference type="GO" id="GO:0015074">
    <property type="term" value="P:DNA integration"/>
    <property type="evidence" value="ECO:0007669"/>
    <property type="project" value="UniProtKB-KW"/>
</dbReference>
<name>A0A1H5XER1_9CLOT</name>
<dbReference type="PROSITE" id="PS51898">
    <property type="entry name" value="TYR_RECOMBINASE"/>
    <property type="match status" value="1"/>
</dbReference>
<dbReference type="PANTHER" id="PTHR30349:SF91">
    <property type="entry name" value="INTA PROTEIN"/>
    <property type="match status" value="1"/>
</dbReference>
<dbReference type="GO" id="GO:0006310">
    <property type="term" value="P:DNA recombination"/>
    <property type="evidence" value="ECO:0007669"/>
    <property type="project" value="UniProtKB-KW"/>
</dbReference>
<dbReference type="InterPro" id="IPR044068">
    <property type="entry name" value="CB"/>
</dbReference>
<gene>
    <name evidence="9" type="ORF">SAMN05660865_01738</name>
</gene>
<dbReference type="InterPro" id="IPR004107">
    <property type="entry name" value="Integrase_SAM-like_N"/>
</dbReference>
<evidence type="ECO:0000256" key="5">
    <source>
        <dbReference type="ARBA" id="ARBA00023172"/>
    </source>
</evidence>
<dbReference type="Pfam" id="PF00589">
    <property type="entry name" value="Phage_integrase"/>
    <property type="match status" value="1"/>
</dbReference>